<dbReference type="GO" id="GO:0004674">
    <property type="term" value="F:protein serine/threonine kinase activity"/>
    <property type="evidence" value="ECO:0007669"/>
    <property type="project" value="UniProtKB-KW"/>
</dbReference>
<feature type="region of interest" description="Disordered" evidence="11">
    <location>
        <begin position="1496"/>
        <end position="1531"/>
    </location>
</feature>
<comment type="catalytic activity">
    <reaction evidence="9">
        <text>L-seryl-[protein] + ATP = O-phospho-L-seryl-[protein] + ADP + H(+)</text>
        <dbReference type="Rhea" id="RHEA:17989"/>
        <dbReference type="Rhea" id="RHEA-COMP:9863"/>
        <dbReference type="Rhea" id="RHEA-COMP:11604"/>
        <dbReference type="ChEBI" id="CHEBI:15378"/>
        <dbReference type="ChEBI" id="CHEBI:29999"/>
        <dbReference type="ChEBI" id="CHEBI:30616"/>
        <dbReference type="ChEBI" id="CHEBI:83421"/>
        <dbReference type="ChEBI" id="CHEBI:456216"/>
        <dbReference type="EC" id="2.7.11.1"/>
    </reaction>
</comment>
<gene>
    <name evidence="14 15 16" type="primary">LOC106748175</name>
</gene>
<feature type="compositionally biased region" description="Low complexity" evidence="11">
    <location>
        <begin position="1879"/>
        <end position="1894"/>
    </location>
</feature>
<evidence type="ECO:0000313" key="14">
    <source>
        <dbReference type="RefSeq" id="XP_014481917.1"/>
    </source>
</evidence>
<feature type="compositionally biased region" description="Polar residues" evidence="11">
    <location>
        <begin position="1704"/>
        <end position="1719"/>
    </location>
</feature>
<dbReference type="CTD" id="40391"/>
<evidence type="ECO:0000256" key="1">
    <source>
        <dbReference type="ARBA" id="ARBA00001946"/>
    </source>
</evidence>
<keyword evidence="4" id="KW-0808">Transferase</keyword>
<feature type="compositionally biased region" description="Basic and acidic residues" evidence="11">
    <location>
        <begin position="1004"/>
        <end position="1021"/>
    </location>
</feature>
<evidence type="ECO:0000256" key="5">
    <source>
        <dbReference type="ARBA" id="ARBA00022741"/>
    </source>
</evidence>
<evidence type="ECO:0000256" key="3">
    <source>
        <dbReference type="ARBA" id="ARBA00022527"/>
    </source>
</evidence>
<dbReference type="SUPFAM" id="SSF56112">
    <property type="entry name" value="Protein kinase-like (PK-like)"/>
    <property type="match status" value="1"/>
</dbReference>
<keyword evidence="3" id="KW-0723">Serine/threonine-protein kinase</keyword>
<protein>
    <recommendedName>
        <fullName evidence="2">non-specific serine/threonine protein kinase</fullName>
        <ecNumber evidence="2">2.7.11.1</ecNumber>
    </recommendedName>
</protein>
<feature type="compositionally biased region" description="Low complexity" evidence="11">
    <location>
        <begin position="1720"/>
        <end position="1732"/>
    </location>
</feature>
<evidence type="ECO:0000256" key="11">
    <source>
        <dbReference type="SAM" id="MobiDB-lite"/>
    </source>
</evidence>
<organism evidence="13 16">
    <name type="scientific">Dinoponera quadriceps</name>
    <name type="common">South American ant</name>
    <dbReference type="NCBI Taxonomy" id="609295"/>
    <lineage>
        <taxon>Eukaryota</taxon>
        <taxon>Metazoa</taxon>
        <taxon>Ecdysozoa</taxon>
        <taxon>Arthropoda</taxon>
        <taxon>Hexapoda</taxon>
        <taxon>Insecta</taxon>
        <taxon>Pterygota</taxon>
        <taxon>Neoptera</taxon>
        <taxon>Endopterygota</taxon>
        <taxon>Hymenoptera</taxon>
        <taxon>Apocrita</taxon>
        <taxon>Aculeata</taxon>
        <taxon>Formicoidea</taxon>
        <taxon>Formicidae</taxon>
        <taxon>Ponerinae</taxon>
        <taxon>Ponerini</taxon>
        <taxon>Dinoponera</taxon>
    </lineage>
</organism>
<dbReference type="EC" id="2.7.11.1" evidence="2"/>
<dbReference type="InterPro" id="IPR008271">
    <property type="entry name" value="Ser/Thr_kinase_AS"/>
</dbReference>
<feature type="compositionally biased region" description="Basic and acidic residues" evidence="11">
    <location>
        <begin position="449"/>
        <end position="458"/>
    </location>
</feature>
<feature type="compositionally biased region" description="Low complexity" evidence="11">
    <location>
        <begin position="3112"/>
        <end position="3128"/>
    </location>
</feature>
<feature type="region of interest" description="Disordered" evidence="11">
    <location>
        <begin position="1861"/>
        <end position="1902"/>
    </location>
</feature>
<feature type="region of interest" description="Disordered" evidence="11">
    <location>
        <begin position="2646"/>
        <end position="2668"/>
    </location>
</feature>
<feature type="region of interest" description="Disordered" evidence="11">
    <location>
        <begin position="435"/>
        <end position="458"/>
    </location>
</feature>
<evidence type="ECO:0000256" key="7">
    <source>
        <dbReference type="ARBA" id="ARBA00022840"/>
    </source>
</evidence>
<dbReference type="Gene3D" id="3.30.200.20">
    <property type="entry name" value="Phosphorylase Kinase, domain 1"/>
    <property type="match status" value="1"/>
</dbReference>
<dbReference type="CDD" id="cd13983">
    <property type="entry name" value="STKc_WNK"/>
    <property type="match status" value="1"/>
</dbReference>
<evidence type="ECO:0000256" key="9">
    <source>
        <dbReference type="ARBA" id="ARBA00048679"/>
    </source>
</evidence>
<dbReference type="KEGG" id="dqu:106748175"/>
<feature type="compositionally biased region" description="Basic and acidic residues" evidence="11">
    <location>
        <begin position="120"/>
        <end position="129"/>
    </location>
</feature>
<dbReference type="PROSITE" id="PS50011">
    <property type="entry name" value="PROTEIN_KINASE_DOM"/>
    <property type="match status" value="1"/>
</dbReference>
<dbReference type="InterPro" id="IPR050588">
    <property type="entry name" value="WNK_Ser-Thr_kinase"/>
</dbReference>
<feature type="compositionally biased region" description="Low complexity" evidence="11">
    <location>
        <begin position="2390"/>
        <end position="2419"/>
    </location>
</feature>
<accession>A0A6P3XTV3</accession>
<feature type="region of interest" description="Disordered" evidence="11">
    <location>
        <begin position="1004"/>
        <end position="1025"/>
    </location>
</feature>
<feature type="region of interest" description="Disordered" evidence="11">
    <location>
        <begin position="1704"/>
        <end position="1750"/>
    </location>
</feature>
<feature type="region of interest" description="Disordered" evidence="11">
    <location>
        <begin position="2787"/>
        <end position="2806"/>
    </location>
</feature>
<feature type="compositionally biased region" description="Low complexity" evidence="11">
    <location>
        <begin position="1509"/>
        <end position="1519"/>
    </location>
</feature>
<evidence type="ECO:0000313" key="13">
    <source>
        <dbReference type="Proteomes" id="UP000515204"/>
    </source>
</evidence>
<keyword evidence="13" id="KW-1185">Reference proteome</keyword>
<feature type="region of interest" description="Disordered" evidence="11">
    <location>
        <begin position="1"/>
        <end position="22"/>
    </location>
</feature>
<evidence type="ECO:0000256" key="4">
    <source>
        <dbReference type="ARBA" id="ARBA00022679"/>
    </source>
</evidence>
<keyword evidence="7" id="KW-0067">ATP-binding</keyword>
<feature type="compositionally biased region" description="Low complexity" evidence="11">
    <location>
        <begin position="3143"/>
        <end position="3154"/>
    </location>
</feature>
<evidence type="ECO:0000256" key="6">
    <source>
        <dbReference type="ARBA" id="ARBA00022777"/>
    </source>
</evidence>
<sequence>MPRCYNDSKTVSSVNSSHKHSTDDIVLTQSRAFSIGSQLEIDEDPPLVEKSHRRLRCDLSPVPTNTNSNLNIKLLSLKGDKGNRQDHQVSTGSGGYRERETKKRAAIGNTVRGILSSGHSRQDRYETNRQRSSGGSGGGLSSLCPKLVASSSSSQSGISLAVGHLASQESGGPCTVVTTQRIHGHAHNHRRQRKLSIVAQAGPSANTTGDRKVLSNISRSASLSKKQIRTQRHDQNTDSLSITSNGLTTNSPSSKKKVLSALRITEKSSTQSVNSLSLDNENDRSFSDAEEAITATENVFATPGSSSTPSTPISKVKQAKFSKNEADVEHNSLSECTDLSENIVDVQHMILAEFEQKTAVPIKPVPVHKSINQEIITNHKQKLLPSSTVGAKSVNNNEQKVQKYKNPNSAEKMIEHHSNKDIEVINLGKDIDDSTPIDAEMSTTSNNSKNKEVKGRKSMEYTDGSDIVGKETTDTMKTVSNDKTDMEDSAAISEEIIKNSRFVTSKVLEEITEAKASEVEKVEEEERMTIYEDDDGTSISDIVATQALHESLSKLGKVPPLDTEMEEVQNKNLRDETKIEHPEKDIVSQEETVEGFIGPLLDENFKADEKLSQKTMAMEEVQNLLMKVKVQAVEDDDDEEKAIGISPDGRFLKFEEEIGRGSFKTVYRGLDTQTGVAVAWCELQEKKLNKTERLRFREEAEMLKGLQHPNIVRFYDYWEVTLTRRKYIVLVTELMTSGTLKTYLRRFKKINPKVVKSWCRQILKGLSFLHSRSPPIIHRDLKCDNIFITGTTGSVKIGDLGLATLKNRSFAKSVIGTPEFMAPEMYEEHYDESVDVYAFGMCMLEMATSEYPYSECTGPAQIYKRVVSGVKPQSYDKVENPEVRDIIEMCIRLKKEERPLVKDLLNHEFFADDVGLKLEMVSRDSAVADTELSRVEFRLRVLDPKKRSNKHKENEAIQFDFDIQADNAEDVALEMAKSSLILEEDAKAVAKMLKSQITTLLREREERKAKEEKGRLDRETDATTNTAENLLQQQLLLQQMQLQQQQQQQQQQIQSNIGMQMQSQVPMQLQQTQIPLQQQQLQSAAQQAQQHNLQPQPVQLVQQQPIIQQQTSVVQPQQAQQIQYQQQIQQQYQQQQQQQYPQHVPQNLSANSPQCSTPQNVQGQPQFPQVPQQQISQQQIPQQPISQQQMQQQQHVHQQQQQYIQLNQMSVPQPIPHQVQQQMQPQVQQQMQMLSQQQHMHQQLQHAQQQYAQPQIQHVQQIHQHSVGSPPVQSQQYYQQNATGSSGYVSAGSLYQQSMPQQIFHTYTTSTNPSGHVEILSSTQTATQIYSHTNLSAAAVPASSQSYIQPTAQVQASIPSAINVNSSSAVTQVIQNVPTSTIPNMQSAPTLLTNTGHQPQSQQNILVQMQYSQSASVMPNSISITPVANISAQSSTNLQQHFLSNTEQCPTTDRSSLIKQDTMDSIQSLPPDVPVTLQQDQIVAPPPTAAAGVTQQQHQQSVVSNDGITSENSESVTTSERSRIKRSGTKRKKPGIKLTVLSVSSGEGQSMTVECQLDTSKQKTVTFKFDRDDMVPTDIANNLVAENLLPQSQCETFIELIEDIVKQLRLDPTRTLPLVAHGPPDQSAGGSPVTSRRPRDRDHSLDTAKQVRHGSLTRQSSHRSSYKVHRRHRSRDETSNTSTPTKLLPIDQIISHIANTSLEKQQVAQTSDSQAGIENTSAEASRRSSTSTQNTDTLTPTNIPSDPTDNQETIVSVMSAETVMEAHHNIQNDANNSALKSYQSSTTHVQTQMQDMMMNASHANETSKGSQELRDVVKEYEAIKETSVSDVTAEISSLTVPTPVRKVSRFLVSPVVEQKNIAAEEESSVTSESTDRTNATTSQSVSQSVGSAGSAEPLPKNEDHVETNVVEAQAIAIHEKACNIETMVQGVQYTVEQTDSGQQQTLQQGQQSVGLQNIIQMQTLQQVTGHMQQTTTIGQSNQHTVIVQGATITSQQTSQQIPQISMQNFVPVSTQKELQPQSLHTTNGIAQQAQYQNQTMVQSGLMMQQQQQQIPMQQNVMQSHISTEHQHQSQMQAQRPPAVQQFVPQQVQPPTQQYVMLSGPMQTIQTANLDDRSRRVPSLSTNMSIDSQMSEVSNMAEEKRQALATANTPMAHMQHVQVVPQDMPSAISLAQSAVETGQQLQTVHPNVQHISGTLAPSVPQVSLPVHPVVAADVSTPKIITKTKEVSSTLPDLAQNLANILSNPKSKSATPHPLTSHEQPTAVPNIATSALIEHKPVQSEQYFQPIQPEASQLQIQPPIHNYQGQIIHQVYQGQQNFQQAFQSQQLLHQGQTQPISQSVPLTIPQQIDSQSQMVQSTLQNVSGQLSAQGKWIVSSNQTPLQQSIRHVQPSQLQPLQNQSQLQQIPVQPQPQTMQDQQHSESSVISDQSHLHLKLPEQHSMKPLETETSESSNLNCMRRTSSDCQLLTSENENSSHDVTPEHTLVESVDSTVLVQQQLSQQQLQQQHRKLSQQNSLDKVSDISNIGNIGSGTGPQTIADLHQKLVQLTSQPSESLNVGTPPLSYPATPHNHQIVGGYDAYMHSLQQKLGNIGMPVSCANAACPLSPQTTIHSSTILTDTQVDATVEGSVVTQENSGTLTLSHTTTECSLDSPTPGAPAGPENMSPSKENIKIRAQRPGSRLQELEQELAKIHHRGSVFAAVPTQPLTPPIPVINSVQQSAQTLLTIVPPISTISVTTVTPSIVTPRSDTNTPIQPELQDNINEKANIAQPARKISRFVVSKVAGPPAHSNATVNQQQSSDAARTLSQQVEELKILERQNVPPHTDDLHGVPVQVPHSRENSVPPIVQATHSNNIPNIEPEKEERFVVLTPSEEYQLLIKRQTLELETLQRRHREELERFQQHQLQLLIQQQQQASALHQHQHHPLLYHTVTTNISGSRIPGAEDYLMISTAPQTPLQKGPNNYPDTDETLRLAMQKLKQTPLQLQPQQASAGIPHAYVIPIPVVPSENIPNIVSQQNNNCSNDTIEGVDMTHSPAVSNPTQYQFASMLSEGANMPSATGALPAPLPIATSTGAYIQYHEGQPLSNFQTFSCTPHGGFFLPAGYRLIYAPSTGTTQSQPATPAATSSHITNSRDDTPPTEPLASHHSALADSSTVFSHSDQ</sequence>
<dbReference type="PROSITE" id="PS00108">
    <property type="entry name" value="PROTEIN_KINASE_ST"/>
    <property type="match status" value="1"/>
</dbReference>
<comment type="catalytic activity">
    <reaction evidence="8">
        <text>L-threonyl-[protein] + ATP = O-phospho-L-threonyl-[protein] + ADP + H(+)</text>
        <dbReference type="Rhea" id="RHEA:46608"/>
        <dbReference type="Rhea" id="RHEA-COMP:11060"/>
        <dbReference type="Rhea" id="RHEA-COMP:11605"/>
        <dbReference type="ChEBI" id="CHEBI:15378"/>
        <dbReference type="ChEBI" id="CHEBI:30013"/>
        <dbReference type="ChEBI" id="CHEBI:30616"/>
        <dbReference type="ChEBI" id="CHEBI:61977"/>
        <dbReference type="ChEBI" id="CHEBI:456216"/>
        <dbReference type="EC" id="2.7.11.1"/>
    </reaction>
</comment>
<feature type="compositionally biased region" description="Polar residues" evidence="11">
    <location>
        <begin position="1733"/>
        <end position="1750"/>
    </location>
</feature>
<dbReference type="PANTHER" id="PTHR13902">
    <property type="entry name" value="SERINE/THREONINE-PROTEIN KINASE WNK WITH NO LYSINE -RELATED"/>
    <property type="match status" value="1"/>
</dbReference>
<feature type="compositionally biased region" description="Basic and acidic residues" evidence="11">
    <location>
        <begin position="1637"/>
        <end position="1646"/>
    </location>
</feature>
<feature type="region of interest" description="Disordered" evidence="11">
    <location>
        <begin position="1140"/>
        <end position="1182"/>
    </location>
</feature>
<name>A0A6P3XTV3_DINQU</name>
<comment type="cofactor">
    <cofactor evidence="1">
        <name>Mg(2+)</name>
        <dbReference type="ChEBI" id="CHEBI:18420"/>
    </cofactor>
</comment>
<keyword evidence="10" id="KW-0175">Coiled coil</keyword>
<evidence type="ECO:0000313" key="16">
    <source>
        <dbReference type="RefSeq" id="XP_014481935.1"/>
    </source>
</evidence>
<evidence type="ECO:0000313" key="15">
    <source>
        <dbReference type="RefSeq" id="XP_014481925.1"/>
    </source>
</evidence>
<feature type="compositionally biased region" description="Basic residues" evidence="11">
    <location>
        <begin position="1660"/>
        <end position="1673"/>
    </location>
</feature>
<dbReference type="InterPro" id="IPR024678">
    <property type="entry name" value="Kinase_OSR1/WNK_CCT"/>
</dbReference>
<feature type="coiled-coil region" evidence="10">
    <location>
        <begin position="2873"/>
        <end position="2907"/>
    </location>
</feature>
<feature type="region of interest" description="Disordered" evidence="11">
    <location>
        <begin position="80"/>
        <end position="141"/>
    </location>
</feature>
<dbReference type="RefSeq" id="XP_014481925.1">
    <property type="nucleotide sequence ID" value="XM_014626439.1"/>
</dbReference>
<dbReference type="Pfam" id="PF12202">
    <property type="entry name" value="OSR1_C"/>
    <property type="match status" value="1"/>
</dbReference>
<feature type="region of interest" description="Disordered" evidence="11">
    <location>
        <begin position="218"/>
        <end position="254"/>
    </location>
</feature>
<dbReference type="RefSeq" id="XP_014481917.1">
    <property type="nucleotide sequence ID" value="XM_014626431.1"/>
</dbReference>
<feature type="domain" description="Protein kinase" evidence="12">
    <location>
        <begin position="652"/>
        <end position="910"/>
    </location>
</feature>
<dbReference type="OrthoDB" id="4062651at2759"/>
<dbReference type="Gene3D" id="1.10.510.10">
    <property type="entry name" value="Transferase(Phosphotransferase) domain 1"/>
    <property type="match status" value="1"/>
</dbReference>
<feature type="compositionally biased region" description="Low complexity" evidence="11">
    <location>
        <begin position="1158"/>
        <end position="1182"/>
    </location>
</feature>
<keyword evidence="6" id="KW-0418">Kinase</keyword>
<feature type="compositionally biased region" description="Polar residues" evidence="11">
    <location>
        <begin position="7"/>
        <end position="16"/>
    </location>
</feature>
<reference evidence="14 15" key="1">
    <citation type="submission" date="2025-04" db="UniProtKB">
        <authorList>
            <consortium name="RefSeq"/>
        </authorList>
    </citation>
    <scope>IDENTIFICATION</scope>
</reference>
<evidence type="ECO:0000259" key="12">
    <source>
        <dbReference type="PROSITE" id="PS50011"/>
    </source>
</evidence>
<dbReference type="Pfam" id="PF00069">
    <property type="entry name" value="Pkinase"/>
    <property type="match status" value="1"/>
</dbReference>
<dbReference type="GO" id="GO:0005524">
    <property type="term" value="F:ATP binding"/>
    <property type="evidence" value="ECO:0007669"/>
    <property type="project" value="UniProtKB-KW"/>
</dbReference>
<dbReference type="FunFam" id="3.30.200.20:FF:000010">
    <property type="entry name" value="Serine/threonine-protein kinase WNK1 isoform 2"/>
    <property type="match status" value="1"/>
</dbReference>
<dbReference type="InterPro" id="IPR011009">
    <property type="entry name" value="Kinase-like_dom_sf"/>
</dbReference>
<dbReference type="SMART" id="SM00220">
    <property type="entry name" value="S_TKc"/>
    <property type="match status" value="1"/>
</dbReference>
<feature type="region of interest" description="Disordered" evidence="11">
    <location>
        <begin position="1234"/>
        <end position="1257"/>
    </location>
</feature>
<dbReference type="Proteomes" id="UP000515204">
    <property type="component" value="Unplaced"/>
</dbReference>
<dbReference type="FunFam" id="1.10.510.10:FF:000006">
    <property type="entry name" value="Serine/threonine-protein kinase WNK1 isoform 2"/>
    <property type="match status" value="1"/>
</dbReference>
<keyword evidence="5" id="KW-0547">Nucleotide-binding</keyword>
<dbReference type="GeneID" id="106748175"/>
<feature type="region of interest" description="Disordered" evidence="11">
    <location>
        <begin position="3112"/>
        <end position="3162"/>
    </location>
</feature>
<feature type="compositionally biased region" description="Polar residues" evidence="11">
    <location>
        <begin position="2791"/>
        <end position="2806"/>
    </location>
</feature>
<feature type="region of interest" description="Disordered" evidence="11">
    <location>
        <begin position="2385"/>
        <end position="2431"/>
    </location>
</feature>
<dbReference type="RefSeq" id="XP_014481935.1">
    <property type="nucleotide sequence ID" value="XM_014626449.1"/>
</dbReference>
<feature type="compositionally biased region" description="Polar residues" evidence="11">
    <location>
        <begin position="237"/>
        <end position="253"/>
    </location>
</feature>
<feature type="compositionally biased region" description="Polar residues" evidence="11">
    <location>
        <begin position="1148"/>
        <end position="1157"/>
    </location>
</feature>
<evidence type="ECO:0000256" key="8">
    <source>
        <dbReference type="ARBA" id="ARBA00047899"/>
    </source>
</evidence>
<feature type="region of interest" description="Disordered" evidence="11">
    <location>
        <begin position="1615"/>
        <end position="1687"/>
    </location>
</feature>
<proteinExistence type="predicted"/>
<dbReference type="InterPro" id="IPR000719">
    <property type="entry name" value="Prot_kinase_dom"/>
</dbReference>
<evidence type="ECO:0000256" key="2">
    <source>
        <dbReference type="ARBA" id="ARBA00012513"/>
    </source>
</evidence>
<dbReference type="InterPro" id="IPR056865">
    <property type="entry name" value="CCTL2_WNK"/>
</dbReference>
<evidence type="ECO:0000256" key="10">
    <source>
        <dbReference type="SAM" id="Coils"/>
    </source>
</evidence>
<dbReference type="Gene3D" id="3.10.20.90">
    <property type="entry name" value="Phosphatidylinositol 3-kinase Catalytic Subunit, Chain A, domain 1"/>
    <property type="match status" value="2"/>
</dbReference>
<dbReference type="Pfam" id="PF24889">
    <property type="entry name" value="CCTL2_WNK"/>
    <property type="match status" value="1"/>
</dbReference>